<protein>
    <submittedName>
        <fullName evidence="1">18468_t:CDS:1</fullName>
    </submittedName>
</protein>
<sequence length="89" mass="10256">IVSQKLTLGETKETTQALPFLGLMKTGGWGELTKEIHRGQFSEGVFKPNIESSRRNEQRNQQIARIITAMLECEVFFVAYIEKYRAKYT</sequence>
<keyword evidence="2" id="KW-1185">Reference proteome</keyword>
<dbReference type="Proteomes" id="UP000789920">
    <property type="component" value="Unassembled WGS sequence"/>
</dbReference>
<dbReference type="EMBL" id="CAJVQC010057957">
    <property type="protein sequence ID" value="CAG8798126.1"/>
    <property type="molecule type" value="Genomic_DNA"/>
</dbReference>
<evidence type="ECO:0000313" key="2">
    <source>
        <dbReference type="Proteomes" id="UP000789920"/>
    </source>
</evidence>
<evidence type="ECO:0000313" key="1">
    <source>
        <dbReference type="EMBL" id="CAG8798126.1"/>
    </source>
</evidence>
<accession>A0ACA9RLB5</accession>
<proteinExistence type="predicted"/>
<organism evidence="1 2">
    <name type="scientific">Racocetra persica</name>
    <dbReference type="NCBI Taxonomy" id="160502"/>
    <lineage>
        <taxon>Eukaryota</taxon>
        <taxon>Fungi</taxon>
        <taxon>Fungi incertae sedis</taxon>
        <taxon>Mucoromycota</taxon>
        <taxon>Glomeromycotina</taxon>
        <taxon>Glomeromycetes</taxon>
        <taxon>Diversisporales</taxon>
        <taxon>Gigasporaceae</taxon>
        <taxon>Racocetra</taxon>
    </lineage>
</organism>
<name>A0ACA9RLB5_9GLOM</name>
<feature type="non-terminal residue" evidence="1">
    <location>
        <position position="1"/>
    </location>
</feature>
<reference evidence="1" key="1">
    <citation type="submission" date="2021-06" db="EMBL/GenBank/DDBJ databases">
        <authorList>
            <person name="Kallberg Y."/>
            <person name="Tangrot J."/>
            <person name="Rosling A."/>
        </authorList>
    </citation>
    <scope>NUCLEOTIDE SEQUENCE</scope>
    <source>
        <strain evidence="1">MA461A</strain>
    </source>
</reference>
<comment type="caution">
    <text evidence="1">The sequence shown here is derived from an EMBL/GenBank/DDBJ whole genome shotgun (WGS) entry which is preliminary data.</text>
</comment>
<gene>
    <name evidence="1" type="ORF">RPERSI_LOCUS20469</name>
</gene>